<organism evidence="3 4">
    <name type="scientific">Yinghuangia aomiensis</name>
    <dbReference type="NCBI Taxonomy" id="676205"/>
    <lineage>
        <taxon>Bacteria</taxon>
        <taxon>Bacillati</taxon>
        <taxon>Actinomycetota</taxon>
        <taxon>Actinomycetes</taxon>
        <taxon>Kitasatosporales</taxon>
        <taxon>Streptomycetaceae</taxon>
        <taxon>Yinghuangia</taxon>
    </lineage>
</organism>
<gene>
    <name evidence="3" type="ORF">GCM10023205_69500</name>
</gene>
<evidence type="ECO:0000313" key="3">
    <source>
        <dbReference type="EMBL" id="GAA4988627.1"/>
    </source>
</evidence>
<feature type="transmembrane region" description="Helical" evidence="2">
    <location>
        <begin position="260"/>
        <end position="280"/>
    </location>
</feature>
<feature type="transmembrane region" description="Helical" evidence="2">
    <location>
        <begin position="158"/>
        <end position="177"/>
    </location>
</feature>
<dbReference type="Proteomes" id="UP001500466">
    <property type="component" value="Unassembled WGS sequence"/>
</dbReference>
<dbReference type="RefSeq" id="WP_345679794.1">
    <property type="nucleotide sequence ID" value="NZ_BAABHS010000036.1"/>
</dbReference>
<name>A0ABP9I6B1_9ACTN</name>
<feature type="transmembrane region" description="Helical" evidence="2">
    <location>
        <begin position="59"/>
        <end position="78"/>
    </location>
</feature>
<sequence length="290" mass="30844">MSERRDEPAPDGRQRRPAARQAALRRLSGNAGVRRSVASARGCYQHATDVELMHRSMGFAALGLVTLVPLLIVMAAANPLPEDVAYPGFGGWIVDAMGISGRSAASVQDLFTAPRQVLSTTSAFSLAILAVFGLTFASSVQTGYAKIWGLTVGAWHRAWRGTIWLAVLSLYLFGMAASRDLPLDSASHSVIRVVVIVIGGWLFFWWSPYFLLGGRVPARFLSPGAIATIVGLVGLRLFSTLVFAPLIVSNAVTYGTVGTLLVVESWLIGAGFVVFGGALLGHELVTGAMD</sequence>
<protein>
    <submittedName>
        <fullName evidence="3">Uncharacterized protein</fullName>
    </submittedName>
</protein>
<evidence type="ECO:0000256" key="2">
    <source>
        <dbReference type="SAM" id="Phobius"/>
    </source>
</evidence>
<evidence type="ECO:0000313" key="4">
    <source>
        <dbReference type="Proteomes" id="UP001500466"/>
    </source>
</evidence>
<accession>A0ABP9I6B1</accession>
<feature type="transmembrane region" description="Helical" evidence="2">
    <location>
        <begin position="117"/>
        <end position="138"/>
    </location>
</feature>
<keyword evidence="4" id="KW-1185">Reference proteome</keyword>
<proteinExistence type="predicted"/>
<keyword evidence="2" id="KW-1133">Transmembrane helix</keyword>
<reference evidence="4" key="1">
    <citation type="journal article" date="2019" name="Int. J. Syst. Evol. Microbiol.">
        <title>The Global Catalogue of Microorganisms (GCM) 10K type strain sequencing project: providing services to taxonomists for standard genome sequencing and annotation.</title>
        <authorList>
            <consortium name="The Broad Institute Genomics Platform"/>
            <consortium name="The Broad Institute Genome Sequencing Center for Infectious Disease"/>
            <person name="Wu L."/>
            <person name="Ma J."/>
        </authorList>
    </citation>
    <scope>NUCLEOTIDE SEQUENCE [LARGE SCALE GENOMIC DNA]</scope>
    <source>
        <strain evidence="4">JCM 17986</strain>
    </source>
</reference>
<dbReference type="EMBL" id="BAABHS010000036">
    <property type="protein sequence ID" value="GAA4988627.1"/>
    <property type="molecule type" value="Genomic_DNA"/>
</dbReference>
<feature type="compositionally biased region" description="Basic and acidic residues" evidence="1">
    <location>
        <begin position="1"/>
        <end position="14"/>
    </location>
</feature>
<feature type="transmembrane region" description="Helical" evidence="2">
    <location>
        <begin position="226"/>
        <end position="248"/>
    </location>
</feature>
<keyword evidence="2" id="KW-0812">Transmembrane</keyword>
<feature type="region of interest" description="Disordered" evidence="1">
    <location>
        <begin position="1"/>
        <end position="20"/>
    </location>
</feature>
<feature type="transmembrane region" description="Helical" evidence="2">
    <location>
        <begin position="189"/>
        <end position="206"/>
    </location>
</feature>
<evidence type="ECO:0000256" key="1">
    <source>
        <dbReference type="SAM" id="MobiDB-lite"/>
    </source>
</evidence>
<keyword evidence="2" id="KW-0472">Membrane</keyword>
<comment type="caution">
    <text evidence="3">The sequence shown here is derived from an EMBL/GenBank/DDBJ whole genome shotgun (WGS) entry which is preliminary data.</text>
</comment>